<dbReference type="EMBL" id="BGPR01002122">
    <property type="protein sequence ID" value="GBM68130.1"/>
    <property type="molecule type" value="Genomic_DNA"/>
</dbReference>
<evidence type="ECO:0000256" key="1">
    <source>
        <dbReference type="SAM" id="SignalP"/>
    </source>
</evidence>
<protein>
    <submittedName>
        <fullName evidence="2">Uncharacterized protein</fullName>
    </submittedName>
</protein>
<evidence type="ECO:0000313" key="2">
    <source>
        <dbReference type="EMBL" id="GBM68130.1"/>
    </source>
</evidence>
<dbReference type="AlphaFoldDB" id="A0A4Y2HS66"/>
<sequence>MLSYFFITIIPLVQILLPDVDFNRYALLYNRKPCYRRPDEVSLNLNASLCNSSNTETGFLVAITGNDPTLPEGGTYYHWRESDLTVRNSTKREAKAVLMMIQMCLINIKMRKQ</sequence>
<accession>A0A4Y2HS66</accession>
<keyword evidence="3" id="KW-1185">Reference proteome</keyword>
<reference evidence="2 3" key="1">
    <citation type="journal article" date="2019" name="Sci. Rep.">
        <title>Orb-weaving spider Araneus ventricosus genome elucidates the spidroin gene catalogue.</title>
        <authorList>
            <person name="Kono N."/>
            <person name="Nakamura H."/>
            <person name="Ohtoshi R."/>
            <person name="Moran D.A.P."/>
            <person name="Shinohara A."/>
            <person name="Yoshida Y."/>
            <person name="Fujiwara M."/>
            <person name="Mori M."/>
            <person name="Tomita M."/>
            <person name="Arakawa K."/>
        </authorList>
    </citation>
    <scope>NUCLEOTIDE SEQUENCE [LARGE SCALE GENOMIC DNA]</scope>
</reference>
<organism evidence="2 3">
    <name type="scientific">Araneus ventricosus</name>
    <name type="common">Orbweaver spider</name>
    <name type="synonym">Epeira ventricosa</name>
    <dbReference type="NCBI Taxonomy" id="182803"/>
    <lineage>
        <taxon>Eukaryota</taxon>
        <taxon>Metazoa</taxon>
        <taxon>Ecdysozoa</taxon>
        <taxon>Arthropoda</taxon>
        <taxon>Chelicerata</taxon>
        <taxon>Arachnida</taxon>
        <taxon>Araneae</taxon>
        <taxon>Araneomorphae</taxon>
        <taxon>Entelegynae</taxon>
        <taxon>Araneoidea</taxon>
        <taxon>Araneidae</taxon>
        <taxon>Araneus</taxon>
    </lineage>
</organism>
<name>A0A4Y2HS66_ARAVE</name>
<proteinExistence type="predicted"/>
<keyword evidence="1" id="KW-0732">Signal</keyword>
<gene>
    <name evidence="2" type="ORF">AVEN_176298_1</name>
</gene>
<dbReference type="Proteomes" id="UP000499080">
    <property type="component" value="Unassembled WGS sequence"/>
</dbReference>
<feature type="chain" id="PRO_5021187207" evidence="1">
    <location>
        <begin position="16"/>
        <end position="113"/>
    </location>
</feature>
<feature type="signal peptide" evidence="1">
    <location>
        <begin position="1"/>
        <end position="15"/>
    </location>
</feature>
<evidence type="ECO:0000313" key="3">
    <source>
        <dbReference type="Proteomes" id="UP000499080"/>
    </source>
</evidence>
<comment type="caution">
    <text evidence="2">The sequence shown here is derived from an EMBL/GenBank/DDBJ whole genome shotgun (WGS) entry which is preliminary data.</text>
</comment>